<evidence type="ECO:0000256" key="3">
    <source>
        <dbReference type="ARBA" id="ARBA00022763"/>
    </source>
</evidence>
<evidence type="ECO:0000256" key="6">
    <source>
        <dbReference type="ARBA" id="ARBA00023125"/>
    </source>
</evidence>
<dbReference type="GO" id="GO:0003697">
    <property type="term" value="F:single-stranded DNA binding"/>
    <property type="evidence" value="ECO:0007669"/>
    <property type="project" value="InterPro"/>
</dbReference>
<dbReference type="PANTHER" id="PTHR13604">
    <property type="entry name" value="DC12-RELATED"/>
    <property type="match status" value="1"/>
</dbReference>
<evidence type="ECO:0000256" key="7">
    <source>
        <dbReference type="ARBA" id="ARBA00023239"/>
    </source>
</evidence>
<evidence type="ECO:0000256" key="5">
    <source>
        <dbReference type="ARBA" id="ARBA00023124"/>
    </source>
</evidence>
<dbReference type="EMBL" id="FOYQ01000001">
    <property type="protein sequence ID" value="SFR31346.1"/>
    <property type="molecule type" value="Genomic_DNA"/>
</dbReference>
<keyword evidence="6" id="KW-0238">DNA-binding</keyword>
<evidence type="ECO:0000313" key="10">
    <source>
        <dbReference type="Proteomes" id="UP000199534"/>
    </source>
</evidence>
<reference evidence="9 10" key="1">
    <citation type="submission" date="2016-10" db="EMBL/GenBank/DDBJ databases">
        <authorList>
            <person name="de Groot N.N."/>
        </authorList>
    </citation>
    <scope>NUCLEOTIDE SEQUENCE [LARGE SCALE GENOMIC DNA]</scope>
    <source>
        <strain evidence="9 10">DSM 21019</strain>
    </source>
</reference>
<keyword evidence="4 8" id="KW-0378">Hydrolase</keyword>
<dbReference type="GO" id="GO:0016829">
    <property type="term" value="F:lyase activity"/>
    <property type="evidence" value="ECO:0007669"/>
    <property type="project" value="UniProtKB-KW"/>
</dbReference>
<evidence type="ECO:0000256" key="8">
    <source>
        <dbReference type="RuleBase" id="RU364100"/>
    </source>
</evidence>
<proteinExistence type="inferred from homology"/>
<sequence length="235" mass="27103">MYYKLSNIAEKNVVETTFGRKIEHPNLYAPKLVVNGLGEDNLFIITGNDDSCIHIAIWGLMPNQFKEDWISFQRIMNTLNIDRENFQESDWIHQSLVQRRCLIIVTGYFSHYLQNGITYPYYISLKSEEPFLLGGVYSELEDGFLSCSPLTCKALPPTSRFHNLNDQMPLAIPESITQEWLSPETDTELIKEIINNPPAMNYKANPIAKEFFKEDIVYESMLQPVYYDGIPDGTE</sequence>
<name>A0A1I6FN31_9FLAO</name>
<dbReference type="GO" id="GO:0008233">
    <property type="term" value="F:peptidase activity"/>
    <property type="evidence" value="ECO:0007669"/>
    <property type="project" value="UniProtKB-KW"/>
</dbReference>
<dbReference type="GO" id="GO:0106300">
    <property type="term" value="P:protein-DNA covalent cross-linking repair"/>
    <property type="evidence" value="ECO:0007669"/>
    <property type="project" value="InterPro"/>
</dbReference>
<dbReference type="OrthoDB" id="9782620at2"/>
<accession>A0A1I6FN31</accession>
<keyword evidence="2 8" id="KW-0645">Protease</keyword>
<keyword evidence="10" id="KW-1185">Reference proteome</keyword>
<comment type="similarity">
    <text evidence="1 8">Belongs to the SOS response-associated peptidase family.</text>
</comment>
<dbReference type="InterPro" id="IPR036590">
    <property type="entry name" value="SRAP-like"/>
</dbReference>
<gene>
    <name evidence="9" type="ORF">SAMN04490243_0173</name>
</gene>
<dbReference type="EC" id="3.4.-.-" evidence="8"/>
<evidence type="ECO:0000256" key="1">
    <source>
        <dbReference type="ARBA" id="ARBA00008136"/>
    </source>
</evidence>
<dbReference type="RefSeq" id="WP_092979928.1">
    <property type="nucleotide sequence ID" value="NZ_FOYQ01000001.1"/>
</dbReference>
<protein>
    <recommendedName>
        <fullName evidence="8">Abasic site processing protein</fullName>
        <ecNumber evidence="8">3.4.-.-</ecNumber>
    </recommendedName>
</protein>
<dbReference type="STRING" id="400055.SAMN04490243_0173"/>
<dbReference type="Proteomes" id="UP000199534">
    <property type="component" value="Unassembled WGS sequence"/>
</dbReference>
<dbReference type="PANTHER" id="PTHR13604:SF0">
    <property type="entry name" value="ABASIC SITE PROCESSING PROTEIN HMCES"/>
    <property type="match status" value="1"/>
</dbReference>
<keyword evidence="5" id="KW-0190">Covalent protein-DNA linkage</keyword>
<evidence type="ECO:0000256" key="2">
    <source>
        <dbReference type="ARBA" id="ARBA00022670"/>
    </source>
</evidence>
<evidence type="ECO:0000256" key="4">
    <source>
        <dbReference type="ARBA" id="ARBA00022801"/>
    </source>
</evidence>
<evidence type="ECO:0000313" key="9">
    <source>
        <dbReference type="EMBL" id="SFR31346.1"/>
    </source>
</evidence>
<dbReference type="Pfam" id="PF02586">
    <property type="entry name" value="SRAP"/>
    <property type="match status" value="1"/>
</dbReference>
<dbReference type="GO" id="GO:0006508">
    <property type="term" value="P:proteolysis"/>
    <property type="evidence" value="ECO:0007669"/>
    <property type="project" value="UniProtKB-KW"/>
</dbReference>
<keyword evidence="3" id="KW-0227">DNA damage</keyword>
<dbReference type="SUPFAM" id="SSF143081">
    <property type="entry name" value="BB1717-like"/>
    <property type="match status" value="1"/>
</dbReference>
<dbReference type="InterPro" id="IPR003738">
    <property type="entry name" value="SRAP"/>
</dbReference>
<organism evidence="9 10">
    <name type="scientific">Robiginitalea myxolifaciens</name>
    <dbReference type="NCBI Taxonomy" id="400055"/>
    <lineage>
        <taxon>Bacteria</taxon>
        <taxon>Pseudomonadati</taxon>
        <taxon>Bacteroidota</taxon>
        <taxon>Flavobacteriia</taxon>
        <taxon>Flavobacteriales</taxon>
        <taxon>Flavobacteriaceae</taxon>
        <taxon>Robiginitalea</taxon>
    </lineage>
</organism>
<dbReference type="AlphaFoldDB" id="A0A1I6FN31"/>
<dbReference type="Gene3D" id="3.90.1680.10">
    <property type="entry name" value="SOS response associated peptidase-like"/>
    <property type="match status" value="1"/>
</dbReference>
<keyword evidence="7" id="KW-0456">Lyase</keyword>